<dbReference type="SUPFAM" id="SSF55120">
    <property type="entry name" value="Pseudouridine synthase"/>
    <property type="match status" value="1"/>
</dbReference>
<dbReference type="InterPro" id="IPR001406">
    <property type="entry name" value="PsdUridine_synth_TruA"/>
</dbReference>
<protein>
    <recommendedName>
        <fullName evidence="4">tRNA pseudouridine synthase</fullName>
        <ecNumber evidence="4">5.4.99.12</ecNumber>
    </recommendedName>
</protein>
<organism evidence="6 7">
    <name type="scientific">Dunaliella salina</name>
    <name type="common">Green alga</name>
    <name type="synonym">Protococcus salinus</name>
    <dbReference type="NCBI Taxonomy" id="3046"/>
    <lineage>
        <taxon>Eukaryota</taxon>
        <taxon>Viridiplantae</taxon>
        <taxon>Chlorophyta</taxon>
        <taxon>core chlorophytes</taxon>
        <taxon>Chlorophyceae</taxon>
        <taxon>CS clade</taxon>
        <taxon>Chlamydomonadales</taxon>
        <taxon>Dunaliellaceae</taxon>
        <taxon>Dunaliella</taxon>
    </lineage>
</organism>
<dbReference type="PANTHER" id="PTHR11142:SF4">
    <property type="entry name" value="PSEUDOURIDYLATE SYNTHASE 1 HOMOLOG"/>
    <property type="match status" value="1"/>
</dbReference>
<dbReference type="EMBL" id="MU070380">
    <property type="protein sequence ID" value="KAF5828003.1"/>
    <property type="molecule type" value="Genomic_DNA"/>
</dbReference>
<proteinExistence type="inferred from homology"/>
<keyword evidence="3 4" id="KW-0413">Isomerase</keyword>
<evidence type="ECO:0000256" key="1">
    <source>
        <dbReference type="ARBA" id="ARBA00009375"/>
    </source>
</evidence>
<keyword evidence="7" id="KW-1185">Reference proteome</keyword>
<comment type="caution">
    <text evidence="6">The sequence shown here is derived from an EMBL/GenBank/DDBJ whole genome shotgun (WGS) entry which is preliminary data.</text>
</comment>
<name>A0ABQ7G075_DUNSA</name>
<keyword evidence="2 4" id="KW-0819">tRNA processing</keyword>
<evidence type="ECO:0000313" key="6">
    <source>
        <dbReference type="EMBL" id="KAF5828003.1"/>
    </source>
</evidence>
<evidence type="ECO:0000256" key="2">
    <source>
        <dbReference type="ARBA" id="ARBA00022694"/>
    </source>
</evidence>
<dbReference type="InterPro" id="IPR020097">
    <property type="entry name" value="PsdUridine_synth_TruA_a/b_dom"/>
</dbReference>
<dbReference type="Gene3D" id="3.30.70.660">
    <property type="entry name" value="Pseudouridine synthase I, catalytic domain, C-terminal subdomain"/>
    <property type="match status" value="1"/>
</dbReference>
<sequence>MEDIQASQLHAHPEALASVMHRLNQALSEYVGRHSFHSFACAKEVSRGVSCLRTILKCRAEAAILQPCLHGAGHVARSAAPLECAAIPAAQACVKISVTGESFMMHQIRKMVGLAIAVARGSAGITTVQAALSGSCNVPTAPAAFLLMDAAVFEGGTLDGGCFEGGLNEDHSTSTSSLPWALTAQDFKACHILPSMFADFPIEIYDFVKSLPSHDYSVVTSRVPTETRNAGSNSSVSQEQRLEKRACHDMSAAILGGLETYGCKQL</sequence>
<dbReference type="Proteomes" id="UP000815325">
    <property type="component" value="Unassembled WGS sequence"/>
</dbReference>
<dbReference type="EC" id="5.4.99.12" evidence="4"/>
<dbReference type="InterPro" id="IPR020095">
    <property type="entry name" value="PsdUridine_synth_TruA_C"/>
</dbReference>
<evidence type="ECO:0000313" key="7">
    <source>
        <dbReference type="Proteomes" id="UP000815325"/>
    </source>
</evidence>
<comment type="similarity">
    <text evidence="1 4">Belongs to the tRNA pseudouridine synthase TruA family.</text>
</comment>
<evidence type="ECO:0000259" key="5">
    <source>
        <dbReference type="Pfam" id="PF01416"/>
    </source>
</evidence>
<accession>A0ABQ7G075</accession>
<reference evidence="6" key="1">
    <citation type="submission" date="2017-08" db="EMBL/GenBank/DDBJ databases">
        <authorList>
            <person name="Polle J.E."/>
            <person name="Barry K."/>
            <person name="Cushman J."/>
            <person name="Schmutz J."/>
            <person name="Tran D."/>
            <person name="Hathwaick L.T."/>
            <person name="Yim W.C."/>
            <person name="Jenkins J."/>
            <person name="Mckie-Krisberg Z.M."/>
            <person name="Prochnik S."/>
            <person name="Lindquist E."/>
            <person name="Dockter R.B."/>
            <person name="Adam C."/>
            <person name="Molina H."/>
            <person name="Bunkerborg J."/>
            <person name="Jin E."/>
            <person name="Buchheim M."/>
            <person name="Magnuson J."/>
        </authorList>
    </citation>
    <scope>NUCLEOTIDE SEQUENCE</scope>
    <source>
        <strain evidence="6">CCAP 19/18</strain>
    </source>
</reference>
<feature type="domain" description="Pseudouridine synthase I TruA alpha/beta" evidence="5">
    <location>
        <begin position="26"/>
        <end position="143"/>
    </location>
</feature>
<evidence type="ECO:0000256" key="4">
    <source>
        <dbReference type="RuleBase" id="RU003792"/>
    </source>
</evidence>
<comment type="catalytic activity">
    <reaction evidence="4">
        <text>uridine(38/39/40) in tRNA = pseudouridine(38/39/40) in tRNA</text>
        <dbReference type="Rhea" id="RHEA:22376"/>
        <dbReference type="Rhea" id="RHEA-COMP:10085"/>
        <dbReference type="Rhea" id="RHEA-COMP:10087"/>
        <dbReference type="ChEBI" id="CHEBI:65314"/>
        <dbReference type="ChEBI" id="CHEBI:65315"/>
        <dbReference type="EC" id="5.4.99.12"/>
    </reaction>
</comment>
<evidence type="ECO:0000256" key="3">
    <source>
        <dbReference type="ARBA" id="ARBA00023235"/>
    </source>
</evidence>
<gene>
    <name evidence="6" type="ORF">DUNSADRAFT_18378</name>
</gene>
<dbReference type="InterPro" id="IPR020103">
    <property type="entry name" value="PsdUridine_synth_cat_dom_sf"/>
</dbReference>
<dbReference type="Pfam" id="PF01416">
    <property type="entry name" value="PseudoU_synth_1"/>
    <property type="match status" value="1"/>
</dbReference>
<dbReference type="PANTHER" id="PTHR11142">
    <property type="entry name" value="PSEUDOURIDYLATE SYNTHASE"/>
    <property type="match status" value="1"/>
</dbReference>